<feature type="compositionally biased region" description="Polar residues" evidence="2">
    <location>
        <begin position="1983"/>
        <end position="1995"/>
    </location>
</feature>
<dbReference type="InterPro" id="IPR001969">
    <property type="entry name" value="Aspartic_peptidase_AS"/>
</dbReference>
<feature type="domain" description="CCHC-type" evidence="3">
    <location>
        <begin position="381"/>
        <end position="395"/>
    </location>
</feature>
<dbReference type="CDD" id="cd01644">
    <property type="entry name" value="RT_pepA17"/>
    <property type="match status" value="1"/>
</dbReference>
<feature type="compositionally biased region" description="Basic and acidic residues" evidence="2">
    <location>
        <begin position="2029"/>
        <end position="2042"/>
    </location>
</feature>
<keyword evidence="5" id="KW-1185">Reference proteome</keyword>
<dbReference type="InterPro" id="IPR043502">
    <property type="entry name" value="DNA/RNA_pol_sf"/>
</dbReference>
<feature type="compositionally biased region" description="Polar residues" evidence="2">
    <location>
        <begin position="2012"/>
        <end position="2025"/>
    </location>
</feature>
<dbReference type="EMBL" id="JAWQEG010001034">
    <property type="protein sequence ID" value="KAK3883024.1"/>
    <property type="molecule type" value="Genomic_DNA"/>
</dbReference>
<dbReference type="Pfam" id="PF05380">
    <property type="entry name" value="Peptidase_A17"/>
    <property type="match status" value="1"/>
</dbReference>
<comment type="caution">
    <text evidence="4">The sequence shown here is derived from an EMBL/GenBank/DDBJ whole genome shotgun (WGS) entry which is preliminary data.</text>
</comment>
<dbReference type="InterPro" id="IPR043128">
    <property type="entry name" value="Rev_trsase/Diguanyl_cyclase"/>
</dbReference>
<keyword evidence="1" id="KW-0479">Metal-binding</keyword>
<dbReference type="PANTHER" id="PTHR47331">
    <property type="entry name" value="PHD-TYPE DOMAIN-CONTAINING PROTEIN"/>
    <property type="match status" value="1"/>
</dbReference>
<dbReference type="Pfam" id="PF00078">
    <property type="entry name" value="RVT_1"/>
    <property type="match status" value="1"/>
</dbReference>
<dbReference type="Gene3D" id="3.30.70.270">
    <property type="match status" value="1"/>
</dbReference>
<feature type="region of interest" description="Disordered" evidence="2">
    <location>
        <begin position="310"/>
        <end position="338"/>
    </location>
</feature>
<dbReference type="GO" id="GO:0071897">
    <property type="term" value="P:DNA biosynthetic process"/>
    <property type="evidence" value="ECO:0007669"/>
    <property type="project" value="UniProtKB-ARBA"/>
</dbReference>
<dbReference type="SUPFAM" id="SSF56672">
    <property type="entry name" value="DNA/RNA polymerases"/>
    <property type="match status" value="1"/>
</dbReference>
<keyword evidence="1" id="KW-0863">Zinc-finger</keyword>
<feature type="region of interest" description="Disordered" evidence="2">
    <location>
        <begin position="2212"/>
        <end position="2233"/>
    </location>
</feature>
<feature type="region of interest" description="Disordered" evidence="2">
    <location>
        <begin position="1526"/>
        <end position="1545"/>
    </location>
</feature>
<reference evidence="4" key="1">
    <citation type="submission" date="2023-10" db="EMBL/GenBank/DDBJ databases">
        <title>Genome assemblies of two species of porcelain crab, Petrolisthes cinctipes and Petrolisthes manimaculis (Anomura: Porcellanidae).</title>
        <authorList>
            <person name="Angst P."/>
        </authorList>
    </citation>
    <scope>NUCLEOTIDE SEQUENCE</scope>
    <source>
        <strain evidence="4">PB745_01</strain>
        <tissue evidence="4">Gill</tissue>
    </source>
</reference>
<feature type="compositionally biased region" description="Basic and acidic residues" evidence="2">
    <location>
        <begin position="310"/>
        <end position="328"/>
    </location>
</feature>
<feature type="region of interest" description="Disordered" evidence="2">
    <location>
        <begin position="2056"/>
        <end position="2114"/>
    </location>
</feature>
<feature type="compositionally biased region" description="Low complexity" evidence="2">
    <location>
        <begin position="1996"/>
        <end position="2011"/>
    </location>
</feature>
<evidence type="ECO:0000256" key="2">
    <source>
        <dbReference type="SAM" id="MobiDB-lite"/>
    </source>
</evidence>
<evidence type="ECO:0000259" key="3">
    <source>
        <dbReference type="PROSITE" id="PS50158"/>
    </source>
</evidence>
<feature type="compositionally biased region" description="Polar residues" evidence="2">
    <location>
        <begin position="2056"/>
        <end position="2068"/>
    </location>
</feature>
<dbReference type="PANTHER" id="PTHR47331:SF1">
    <property type="entry name" value="GAG-LIKE PROTEIN"/>
    <property type="match status" value="1"/>
</dbReference>
<feature type="region of interest" description="Disordered" evidence="2">
    <location>
        <begin position="1983"/>
        <end position="2042"/>
    </location>
</feature>
<gene>
    <name evidence="4" type="ORF">Pcinc_012631</name>
</gene>
<proteinExistence type="predicted"/>
<feature type="region of interest" description="Disordered" evidence="2">
    <location>
        <begin position="2254"/>
        <end position="2314"/>
    </location>
</feature>
<dbReference type="Proteomes" id="UP001286313">
    <property type="component" value="Unassembled WGS sequence"/>
</dbReference>
<feature type="region of interest" description="Disordered" evidence="2">
    <location>
        <begin position="1731"/>
        <end position="1752"/>
    </location>
</feature>
<dbReference type="Pfam" id="PF03564">
    <property type="entry name" value="DUF1759"/>
    <property type="match status" value="1"/>
</dbReference>
<name>A0AAE1G076_PETCI</name>
<sequence>MADDDKQMERRRAANRGWVTRTSNALADLVAKPDVTTLELEDAIEEFDRRLAALDDTQSAVEMGIVEPDKLEKDIEDADRFRRQVRCHRVQASQKLADLLTKTGPPAVPAAHSDNGATDSVMSNIIRLPRIELPKFSGNVLEWLSFWEQFEALVGEANIPAVSKFGYLLSSLEGEAKRVVHGLTLTAASFPIACKMLKERFGKSERIIFAHIQALLNIEMPVKSSGFKYIASLWKMQDELNSHIRSLEALGVKGDQYGVVLTPVILSRLPQEIRMEWSRDGSGHEGDLHWLMSFLQNELERRERSDSYRDGCRYDEARGGPLPSEKRKVPPSTASALVSSSSPGMTNCVFCGKQHPSEKCFSVKKLTRDELVEKLRTLGLCFRCLEKGHISRGCKHKCSKCQGYHNVLFCLKGQPKVTSNNVPSVSESVQPAGDSVPVTSDSRTQSPVSYVGVALCKTQKGSEHLKSTCCVLQTAKVRVINGEGKSVDATVLFDTGSDRSYVSKSLVKNVRPTWLNSEPISYSAFGNNSSQGHMCNLYDLRLEDCKGLVHSLVAVEINTICAPLIRPRVPEDTLRGYEYLPLADDYLHNQHINVDILVGVDSYWKFMLPNQICLQKGLVAQECVFGWVLSGSWTSCSPMGVSTQLLCINGVSEASLSKFWDLESVGVTCKEALTDDSNRVQQTFTEHVKFVDGRYEVTLPWKSDTARSQLQDNVKLAKKRLSNLCHRFQKDPRLKEEYDAVFRAYEKEGICEEVPPSQLKSVHPTYYLPHRPVVRESSSSTKIRPVFDASAAGYNGVSLNDCLDAGPSLNPDLVETLLRFRRWQVAFTADISKAFLQINVREDDRDVHRFLWQCGDQVRTMRFLRVPFGNKSSPFLLNATIKHHLQFFSHSEVVQELKENLYVDDWLSGADNIEEGKVKFTEACSILAKAGMTLTKWSSNSKDMVGCFGCKTCLNEGSVKVLGMQWEIEKDCFAFANYDVESQPEPISTKRAVLSCIARLFDPIGFVSPFIMYVKILFQDIWKEGGGWDEILPDHLLYGFQRWFNSISLFKTWSVKRCYTPGTSWKDLNGAELHAFGDASEKGYGACVYLRVPQSDGKFSVSFVMSRGRVSPIKSVTLPRLELIGALLCARLVTFVESTLHINVPVCCWTDSTVTLSWIKGEPLKWKSFVRNRVSEIQELTSPSNWRHCPGRDNPADLISRGALAEHLMSSELWLNGPAWLSLPIQHLQHEQQNSNGVENCEVVTPCLKVTEAHSSVFEFSRYSGFCKAVNVVAWVLRFIRNCKSKGDKDTGQLTYEELSKAKVKLFQSVQLEAYSQEFEALSKGKAIPQNSPICKLDPFIGDDGLLRVKGRLEEADMLYESKHPIIIPSGHVAQLLIRFQHILLKHAGVSVLVSTLRSGFGIREMDPPLDLTISSQTQDILYPSSPSQDLLPCPPSHEHPSPNYSITSPICIQDTVNPNQVSPIFCSGVDFVSTPSQTLVPSPDLINDNVSLVLSRALSSISFNDSTTTPSPVSTQDSLLSLKQETPTFPSSQDSFYSTSTSNQISLPPPVREITSCFKQEIPPLLKKEIPPLLKQEIPTLLKQEIPPLLKQETPVPTIVSPSFTLSSSVDNISTTDPNITSPQDSTPSSYSQQHLMKVKLAQKAIGAINEFLKYLSQQYNVTSNEEHLIPCKELYSHYKYFCAKVNNSIVCIRSIGKFLRKLGVLDVGNGHQKTDYMDLRKLLLNEPNTSSPASPLVQNQRDSSSQYSTPLSSRLQYKQLIRQEVVEGEKEFMEYLVQFYLVTGKTNDFVPCRELHIHYKDYCTATNCSIASSNSIDRFIEEMGVRKVAKGYQEFVYRGMKSLIVAIPEGCMSVLSYPEENQPKEKKVRTVKNMTKAKQEFMKFFVHYYEVTGNSQDRLLCQTVIEDCKDYCTANNYPLLSNFSIGKYLGNMGVRANTRMSGMGGPHNPVYLGLKRVDLDEPKTCPPVKSLVKLEFCPTTSVQSPSKLSHTQISSFSPSQMPYSSSTQQDPPSLSTKGSTQPPGLSHHTEKGTRKREINHNRTLRICLKKHCPTTSVQSPSKLSHTQISSFSPSQMPQSSFTQQDPPSLSTKGSTQLPGLSHHTEKGTRKRVVSHKRTLLTYLKKHYQVTKNAHDKVICKYFFKNYRHYCITNNYPVPSTISIGKYLGILGVRASGRVGGRGCQKPVYVGLKSLSPQELNTSSQLSSLVKPELCSEPSQPQSKCFSSPNPVSSYNHDSITKQEFLLSHGLRATAPDSSTSPTTSDSKSSGSQGMWTRARVKGKNQPLVRPGRKPRSSHSKDSRPPVCHSKTKNMVEIRQTVQQDEKEFLGYLVQYFVVTRKAQHWILCKEFYEHYRQYCTNVNHQYASHDRVSCFLKEMGVQKVGEDCQVYKGLQRLVMS</sequence>
<dbReference type="InterPro" id="IPR005312">
    <property type="entry name" value="DUF1759"/>
</dbReference>
<dbReference type="InterPro" id="IPR001878">
    <property type="entry name" value="Znf_CCHC"/>
</dbReference>
<dbReference type="PROSITE" id="PS50158">
    <property type="entry name" value="ZF_CCHC"/>
    <property type="match status" value="1"/>
</dbReference>
<feature type="compositionally biased region" description="Low complexity" evidence="2">
    <location>
        <begin position="2254"/>
        <end position="2273"/>
    </location>
</feature>
<dbReference type="Gene3D" id="3.10.10.10">
    <property type="entry name" value="HIV Type 1 Reverse Transcriptase, subunit A, domain 1"/>
    <property type="match status" value="1"/>
</dbReference>
<accession>A0AAE1G076</accession>
<dbReference type="PROSITE" id="PS00141">
    <property type="entry name" value="ASP_PROTEASE"/>
    <property type="match status" value="1"/>
</dbReference>
<feature type="compositionally biased region" description="Low complexity" evidence="2">
    <location>
        <begin position="1532"/>
        <end position="1543"/>
    </location>
</feature>
<evidence type="ECO:0000313" key="5">
    <source>
        <dbReference type="Proteomes" id="UP001286313"/>
    </source>
</evidence>
<feature type="compositionally biased region" description="Low complexity" evidence="2">
    <location>
        <begin position="2069"/>
        <end position="2086"/>
    </location>
</feature>
<evidence type="ECO:0000256" key="1">
    <source>
        <dbReference type="PROSITE-ProRule" id="PRU00047"/>
    </source>
</evidence>
<dbReference type="GO" id="GO:0003676">
    <property type="term" value="F:nucleic acid binding"/>
    <property type="evidence" value="ECO:0007669"/>
    <property type="project" value="InterPro"/>
</dbReference>
<evidence type="ECO:0000313" key="4">
    <source>
        <dbReference type="EMBL" id="KAK3883024.1"/>
    </source>
</evidence>
<feature type="compositionally biased region" description="Polar residues" evidence="2">
    <location>
        <begin position="2218"/>
        <end position="2233"/>
    </location>
</feature>
<protein>
    <recommendedName>
        <fullName evidence="3">CCHC-type domain-containing protein</fullName>
    </recommendedName>
</protein>
<dbReference type="InterPro" id="IPR008042">
    <property type="entry name" value="Retrotrans_Pao"/>
</dbReference>
<dbReference type="GO" id="GO:0004190">
    <property type="term" value="F:aspartic-type endopeptidase activity"/>
    <property type="evidence" value="ECO:0007669"/>
    <property type="project" value="InterPro"/>
</dbReference>
<dbReference type="InterPro" id="IPR000477">
    <property type="entry name" value="RT_dom"/>
</dbReference>
<dbReference type="GO" id="GO:0008270">
    <property type="term" value="F:zinc ion binding"/>
    <property type="evidence" value="ECO:0007669"/>
    <property type="project" value="UniProtKB-KW"/>
</dbReference>
<feature type="region of interest" description="Disordered" evidence="2">
    <location>
        <begin position="421"/>
        <end position="443"/>
    </location>
</feature>
<feature type="compositionally biased region" description="Polar residues" evidence="2">
    <location>
        <begin position="2087"/>
        <end position="2100"/>
    </location>
</feature>
<organism evidence="4 5">
    <name type="scientific">Petrolisthes cinctipes</name>
    <name type="common">Flat porcelain crab</name>
    <dbReference type="NCBI Taxonomy" id="88211"/>
    <lineage>
        <taxon>Eukaryota</taxon>
        <taxon>Metazoa</taxon>
        <taxon>Ecdysozoa</taxon>
        <taxon>Arthropoda</taxon>
        <taxon>Crustacea</taxon>
        <taxon>Multicrustacea</taxon>
        <taxon>Malacostraca</taxon>
        <taxon>Eumalacostraca</taxon>
        <taxon>Eucarida</taxon>
        <taxon>Decapoda</taxon>
        <taxon>Pleocyemata</taxon>
        <taxon>Anomura</taxon>
        <taxon>Galatheoidea</taxon>
        <taxon>Porcellanidae</taxon>
        <taxon>Petrolisthes</taxon>
    </lineage>
</organism>
<keyword evidence="1" id="KW-0862">Zinc</keyword>
<dbReference type="GO" id="GO:0006508">
    <property type="term" value="P:proteolysis"/>
    <property type="evidence" value="ECO:0007669"/>
    <property type="project" value="InterPro"/>
</dbReference>